<name>A0A318LDY3_9NEIS</name>
<evidence type="ECO:0000256" key="1">
    <source>
        <dbReference type="ARBA" id="ARBA00022603"/>
    </source>
</evidence>
<gene>
    <name evidence="3" type="ORF">DFR34_10555</name>
</gene>
<dbReference type="SUPFAM" id="SSF53335">
    <property type="entry name" value="S-adenosyl-L-methionine-dependent methyltransferases"/>
    <property type="match status" value="1"/>
</dbReference>
<dbReference type="Pfam" id="PF04072">
    <property type="entry name" value="LCM"/>
    <property type="match status" value="1"/>
</dbReference>
<dbReference type="PANTHER" id="PTHR43619">
    <property type="entry name" value="S-ADENOSYL-L-METHIONINE-DEPENDENT METHYLTRANSFERASE YKTD-RELATED"/>
    <property type="match status" value="1"/>
</dbReference>
<protein>
    <submittedName>
        <fullName evidence="3">O-methyltransferase involved in polyketide biosynthesis</fullName>
    </submittedName>
</protein>
<dbReference type="EMBL" id="QJKI01000005">
    <property type="protein sequence ID" value="PXX79857.1"/>
    <property type="molecule type" value="Genomic_DNA"/>
</dbReference>
<keyword evidence="4" id="KW-1185">Reference proteome</keyword>
<evidence type="ECO:0000256" key="2">
    <source>
        <dbReference type="ARBA" id="ARBA00022679"/>
    </source>
</evidence>
<comment type="caution">
    <text evidence="3">The sequence shown here is derived from an EMBL/GenBank/DDBJ whole genome shotgun (WGS) entry which is preliminary data.</text>
</comment>
<evidence type="ECO:0000313" key="3">
    <source>
        <dbReference type="EMBL" id="PXX79857.1"/>
    </source>
</evidence>
<accession>A0A318LDY3</accession>
<dbReference type="GO" id="GO:0032259">
    <property type="term" value="P:methylation"/>
    <property type="evidence" value="ECO:0007669"/>
    <property type="project" value="UniProtKB-KW"/>
</dbReference>
<keyword evidence="2 3" id="KW-0808">Transferase</keyword>
<dbReference type="InterPro" id="IPR007213">
    <property type="entry name" value="Ppm1/Ppm2/Tcmp"/>
</dbReference>
<dbReference type="PANTHER" id="PTHR43619:SF2">
    <property type="entry name" value="S-ADENOSYL-L-METHIONINE-DEPENDENT METHYLTRANSFERASES SUPERFAMILY PROTEIN"/>
    <property type="match status" value="1"/>
</dbReference>
<dbReference type="GO" id="GO:0008168">
    <property type="term" value="F:methyltransferase activity"/>
    <property type="evidence" value="ECO:0007669"/>
    <property type="project" value="UniProtKB-KW"/>
</dbReference>
<dbReference type="AlphaFoldDB" id="A0A318LDY3"/>
<dbReference type="OrthoDB" id="9800233at2"/>
<dbReference type="InterPro" id="IPR029063">
    <property type="entry name" value="SAM-dependent_MTases_sf"/>
</dbReference>
<dbReference type="Gene3D" id="3.40.50.150">
    <property type="entry name" value="Vaccinia Virus protein VP39"/>
    <property type="match status" value="1"/>
</dbReference>
<sequence length="281" mass="30004">MTDRFPSLVAARAAWSALADSSATLALTVAARACPVPELGWRDPQAEHVMRACPLPAAQLCADPALVRGIIVRSQYFDQAVRAADLRAGSQLLTLGAGLCTRRARLAAELDAAVGWFYVDLPAVMAVRRLCLPAQGGEHDWAGSLQDTRWLHAARLCADVPHVLVLEGVLPYLPADAVRALLAAIAGHFVRHGLRGQLLADFLHPAMAVPSVQGGVHLPVQSGARDAAELIAGCPGLRVLAEQHPFAEFSLGHRQFAEDFLARHQRPPYTLATLALGEPEA</sequence>
<dbReference type="RefSeq" id="WP_158281743.1">
    <property type="nucleotide sequence ID" value="NZ_QJKI01000005.1"/>
</dbReference>
<evidence type="ECO:0000313" key="4">
    <source>
        <dbReference type="Proteomes" id="UP000247555"/>
    </source>
</evidence>
<reference evidence="3 4" key="1">
    <citation type="submission" date="2018-05" db="EMBL/GenBank/DDBJ databases">
        <title>Genomic Encyclopedia of Type Strains, Phase IV (KMG-IV): sequencing the most valuable type-strain genomes for metagenomic binning, comparative biology and taxonomic classification.</title>
        <authorList>
            <person name="Goeker M."/>
        </authorList>
    </citation>
    <scope>NUCLEOTIDE SEQUENCE [LARGE SCALE GENOMIC DNA]</scope>
    <source>
        <strain evidence="3 4">DSM 29661</strain>
    </source>
</reference>
<organism evidence="3 4">
    <name type="scientific">Rivihabitans pingtungensis</name>
    <dbReference type="NCBI Taxonomy" id="1054498"/>
    <lineage>
        <taxon>Bacteria</taxon>
        <taxon>Pseudomonadati</taxon>
        <taxon>Pseudomonadota</taxon>
        <taxon>Betaproteobacteria</taxon>
        <taxon>Neisseriales</taxon>
        <taxon>Aquaspirillaceae</taxon>
        <taxon>Rivihabitans</taxon>
    </lineage>
</organism>
<proteinExistence type="predicted"/>
<keyword evidence="1 3" id="KW-0489">Methyltransferase</keyword>
<dbReference type="Proteomes" id="UP000247555">
    <property type="component" value="Unassembled WGS sequence"/>
</dbReference>